<feature type="domain" description="Arylsulfotransferase N-terminal" evidence="1">
    <location>
        <begin position="105"/>
        <end position="189"/>
    </location>
</feature>
<evidence type="ECO:0000313" key="3">
    <source>
        <dbReference type="Proteomes" id="UP000188159"/>
    </source>
</evidence>
<dbReference type="InterPro" id="IPR053143">
    <property type="entry name" value="Arylsulfate_ST"/>
</dbReference>
<dbReference type="PANTHER" id="PTHR35340">
    <property type="entry name" value="PQQ ENZYME REPEAT PROTEIN-RELATED"/>
    <property type="match status" value="1"/>
</dbReference>
<keyword evidence="2" id="KW-0808">Transferase</keyword>
<name>A0A1Q2C450_ANAHA</name>
<dbReference type="EMBL" id="CP012098">
    <property type="protein sequence ID" value="AQP38512.1"/>
    <property type="molecule type" value="Genomic_DNA"/>
</dbReference>
<dbReference type="GO" id="GO:0004062">
    <property type="term" value="F:aryl sulfotransferase activity"/>
    <property type="evidence" value="ECO:0007669"/>
    <property type="project" value="InterPro"/>
</dbReference>
<dbReference type="InterPro" id="IPR038477">
    <property type="entry name" value="ASST_N_sf"/>
</dbReference>
<dbReference type="Pfam" id="PF05935">
    <property type="entry name" value="Arylsulfotrans"/>
    <property type="match status" value="1"/>
</dbReference>
<dbReference type="Gene3D" id="2.60.40.3100">
    <property type="entry name" value="Arylsulphate sulphotransferase monomer, N-terminal domain"/>
    <property type="match status" value="1"/>
</dbReference>
<organism evidence="2 3">
    <name type="scientific">Anaerostipes hadrus</name>
    <dbReference type="NCBI Taxonomy" id="649756"/>
    <lineage>
        <taxon>Bacteria</taxon>
        <taxon>Bacillati</taxon>
        <taxon>Bacillota</taxon>
        <taxon>Clostridia</taxon>
        <taxon>Lachnospirales</taxon>
        <taxon>Lachnospiraceae</taxon>
        <taxon>Anaerostipes</taxon>
    </lineage>
</organism>
<dbReference type="Pfam" id="PF17425">
    <property type="entry name" value="Arylsulfotran_N"/>
    <property type="match status" value="1"/>
</dbReference>
<gene>
    <name evidence="2" type="ORF">DO83_02020</name>
</gene>
<dbReference type="InterPro" id="IPR035391">
    <property type="entry name" value="Arylsulfotran_N"/>
</dbReference>
<dbReference type="PANTHER" id="PTHR35340:SF5">
    <property type="entry name" value="ASST-DOMAIN-CONTAINING PROTEIN"/>
    <property type="match status" value="1"/>
</dbReference>
<accession>A0A1Q2C450</accession>
<dbReference type="Proteomes" id="UP000188159">
    <property type="component" value="Chromosome"/>
</dbReference>
<proteinExistence type="predicted"/>
<sequence>MEDNMMKTVKEIVKRERQKRRRRVGIMIVLIALCAAAIFFGTKAYHNYKEEEFFKSVKEKEIKVTPKSITHKQTDIFTQSYQKETDDQLKALKKGKNYTFNKPLIVWNAYGTYTTSLYYYAKNDRASYAVCTVEASEAGASPYKRTLKSVSGKKYVTTHEYQIKGLVPGAKNKITMQFFNEDGRAVGKTHFYVTAPKDDVIPAILKKNTGTSKAKMSDGLFCLFGHDKADVSNIYLYDNNGVSRGRMPLNKYRTDRFLFIKGQLVYSYDYNKIAFTNCIGKVTRTIDIGNYQFHHDFRYDKKHDKIICLVNNLDKDTIEDTIVQVDVKTGKTSMLFDCEKILPLMRKLAIQRKGGRNTYGGTELDWIHINSFDFLDDGNSLVLSSREQSSILKIKNIYTKPELDYVIHRGTIYNGTDIAKYQLKREGDFVANAGQHMITVEYDDSLPEGQYYLYMFNNNYGKATSIPTFDWSMYPNVGNFKSGTSYYSKFLVDEKTRTYKLAQQFSLPYSAIVSSVQHLGGNIPFSSGMSKIFGEYDKDGKLIKSFEYEADKYSYRVMKYEF</sequence>
<dbReference type="InterPro" id="IPR010262">
    <property type="entry name" value="Arylsulfotransferase_bact"/>
</dbReference>
<evidence type="ECO:0000259" key="1">
    <source>
        <dbReference type="Pfam" id="PF17425"/>
    </source>
</evidence>
<protein>
    <submittedName>
        <fullName evidence="2">Arylsulfotransferase (ASST)</fullName>
    </submittedName>
</protein>
<evidence type="ECO:0000313" key="2">
    <source>
        <dbReference type="EMBL" id="AQP38512.1"/>
    </source>
</evidence>
<dbReference type="AlphaFoldDB" id="A0A1Q2C450"/>
<reference evidence="2 3" key="1">
    <citation type="journal article" date="2016" name="Sci. Rep.">
        <title>Accelerated dysbiosis of gut microbiota during aggravation of DSS-induced colitis by a butyrate-producing bacterium.</title>
        <authorList>
            <person name="Zhang Q."/>
            <person name="Wu Y."/>
            <person name="Wang J."/>
            <person name="Wu G."/>
            <person name="Long W."/>
            <person name="Xue Z."/>
            <person name="Wang L."/>
            <person name="Zhang X."/>
            <person name="Pang X."/>
            <person name="Zhao Y."/>
            <person name="Zhao L."/>
            <person name="Zhang C."/>
        </authorList>
    </citation>
    <scope>NUCLEOTIDE SEQUENCE [LARGE SCALE GENOMIC DNA]</scope>
    <source>
        <strain evidence="2 3">BPB5</strain>
    </source>
</reference>